<evidence type="ECO:0000313" key="2">
    <source>
        <dbReference type="Proteomes" id="UP001243989"/>
    </source>
</evidence>
<reference evidence="1" key="1">
    <citation type="submission" date="2021-06" db="EMBL/GenBank/DDBJ databases">
        <title>Comparative genomics, transcriptomics and evolutionary studies reveal genomic signatures of adaptation to plant cell wall in hemibiotrophic fungi.</title>
        <authorList>
            <consortium name="DOE Joint Genome Institute"/>
            <person name="Baroncelli R."/>
            <person name="Diaz J.F."/>
            <person name="Benocci T."/>
            <person name="Peng M."/>
            <person name="Battaglia E."/>
            <person name="Haridas S."/>
            <person name="Andreopoulos W."/>
            <person name="Labutti K."/>
            <person name="Pangilinan J."/>
            <person name="Floch G.L."/>
            <person name="Makela M.R."/>
            <person name="Henrissat B."/>
            <person name="Grigoriev I.V."/>
            <person name="Crouch J.A."/>
            <person name="De Vries R.P."/>
            <person name="Sukno S.A."/>
            <person name="Thon M.R."/>
        </authorList>
    </citation>
    <scope>NUCLEOTIDE SEQUENCE</scope>
    <source>
        <strain evidence="1">CBS 102054</strain>
    </source>
</reference>
<keyword evidence="2" id="KW-1185">Reference proteome</keyword>
<accession>A0AAJ0A5B0</accession>
<comment type="caution">
    <text evidence="1">The sequence shown here is derived from an EMBL/GenBank/DDBJ whole genome shotgun (WGS) entry which is preliminary data.</text>
</comment>
<protein>
    <submittedName>
        <fullName evidence="1">Uncharacterized protein</fullName>
    </submittedName>
</protein>
<evidence type="ECO:0000313" key="1">
    <source>
        <dbReference type="EMBL" id="KAK1656168.1"/>
    </source>
</evidence>
<sequence>MGDVIEEFSDATLEEMNTTELAMMIPIREDNWDTNKGPYAAWYAAHTCVPSAGWIMLGEHAWLRWRAYVFWDWAHIQQKDLLKIFATIRDEDYEPSPEDFEEMEESFDQRSQIWEERGTGYWSKDDTSRIVWPSP</sequence>
<gene>
    <name evidence="1" type="ORF">BDP81DRAFT_414319</name>
</gene>
<dbReference type="RefSeq" id="XP_060452212.1">
    <property type="nucleotide sequence ID" value="XM_060589353.1"/>
</dbReference>
<dbReference type="Proteomes" id="UP001243989">
    <property type="component" value="Unassembled WGS sequence"/>
</dbReference>
<proteinExistence type="predicted"/>
<dbReference type="GeneID" id="85474215"/>
<dbReference type="EMBL" id="JAHMHQ010000001">
    <property type="protein sequence ID" value="KAK1656168.1"/>
    <property type="molecule type" value="Genomic_DNA"/>
</dbReference>
<organism evidence="1 2">
    <name type="scientific">Colletotrichum phormii</name>
    <dbReference type="NCBI Taxonomy" id="359342"/>
    <lineage>
        <taxon>Eukaryota</taxon>
        <taxon>Fungi</taxon>
        <taxon>Dikarya</taxon>
        <taxon>Ascomycota</taxon>
        <taxon>Pezizomycotina</taxon>
        <taxon>Sordariomycetes</taxon>
        <taxon>Hypocreomycetidae</taxon>
        <taxon>Glomerellales</taxon>
        <taxon>Glomerellaceae</taxon>
        <taxon>Colletotrichum</taxon>
        <taxon>Colletotrichum acutatum species complex</taxon>
    </lineage>
</organism>
<dbReference type="AlphaFoldDB" id="A0AAJ0A5B0"/>
<name>A0AAJ0A5B0_9PEZI</name>